<keyword evidence="3" id="KW-1185">Reference proteome</keyword>
<dbReference type="Gene3D" id="1.10.10.2910">
    <property type="match status" value="1"/>
</dbReference>
<gene>
    <name evidence="2" type="ORF">CQA43_06635</name>
</gene>
<dbReference type="PANTHER" id="PTHR43236">
    <property type="entry name" value="ANTITOXIN HIGA1"/>
    <property type="match status" value="1"/>
</dbReference>
<sequence>MTIQDLKNVLLGKNPREILETLEIHSVPVDIKSILCDKLHIKIDEKLEWDRLAFDGSVYLNSKGYPEIWLNNSVSENRQNFTLAHELGHIVNDILPNIEKYKDPINDNYETLYRSNKYNPIEAKANAFAAQFLMPANFIAQEAKKLTQVDDFKDLSLKQVIQRMANRFRVSFEAMKWRLVNLGYIDKDKI</sequence>
<dbReference type="Proteomes" id="UP000256650">
    <property type="component" value="Unassembled WGS sequence"/>
</dbReference>
<accession>A0A3D8IBM5</accession>
<dbReference type="GeneID" id="82535964"/>
<protein>
    <submittedName>
        <fullName evidence="2">ImmA/IrrE family metallo-endopeptidase</fullName>
    </submittedName>
</protein>
<dbReference type="InterPro" id="IPR052345">
    <property type="entry name" value="Rad_response_metalloprotease"/>
</dbReference>
<evidence type="ECO:0000313" key="3">
    <source>
        <dbReference type="Proteomes" id="UP000256650"/>
    </source>
</evidence>
<dbReference type="PANTHER" id="PTHR43236:SF2">
    <property type="entry name" value="BLL0069 PROTEIN"/>
    <property type="match status" value="1"/>
</dbReference>
<dbReference type="InterPro" id="IPR010359">
    <property type="entry name" value="IrrE_HExxH"/>
</dbReference>
<reference evidence="2 3" key="1">
    <citation type="submission" date="2018-04" db="EMBL/GenBank/DDBJ databases">
        <title>Novel Campyloabacter and Helicobacter Species and Strains.</title>
        <authorList>
            <person name="Mannion A.J."/>
            <person name="Shen Z."/>
            <person name="Fox J.G."/>
        </authorList>
    </citation>
    <scope>NUCLEOTIDE SEQUENCE [LARGE SCALE GENOMIC DNA]</scope>
    <source>
        <strain evidence="2 3">MIT 99-5101</strain>
    </source>
</reference>
<proteinExistence type="predicted"/>
<name>A0A3D8IBM5_9HELI</name>
<evidence type="ECO:0000259" key="1">
    <source>
        <dbReference type="Pfam" id="PF06114"/>
    </source>
</evidence>
<comment type="caution">
    <text evidence="2">The sequence shown here is derived from an EMBL/GenBank/DDBJ whole genome shotgun (WGS) entry which is preliminary data.</text>
</comment>
<dbReference type="RefSeq" id="WP_115551835.1">
    <property type="nucleotide sequence ID" value="NZ_CAPHNE010000001.1"/>
</dbReference>
<feature type="domain" description="IrrE N-terminal-like" evidence="1">
    <location>
        <begin position="58"/>
        <end position="179"/>
    </location>
</feature>
<dbReference type="OrthoDB" id="9794834at2"/>
<dbReference type="Pfam" id="PF06114">
    <property type="entry name" value="Peptidase_M78"/>
    <property type="match status" value="1"/>
</dbReference>
<dbReference type="AlphaFoldDB" id="A0A3D8IBM5"/>
<dbReference type="EMBL" id="NXLS01000006">
    <property type="protein sequence ID" value="RDU62569.1"/>
    <property type="molecule type" value="Genomic_DNA"/>
</dbReference>
<evidence type="ECO:0000313" key="2">
    <source>
        <dbReference type="EMBL" id="RDU62569.1"/>
    </source>
</evidence>
<organism evidence="2 3">
    <name type="scientific">Helicobacter ganmani</name>
    <dbReference type="NCBI Taxonomy" id="60246"/>
    <lineage>
        <taxon>Bacteria</taxon>
        <taxon>Pseudomonadati</taxon>
        <taxon>Campylobacterota</taxon>
        <taxon>Epsilonproteobacteria</taxon>
        <taxon>Campylobacterales</taxon>
        <taxon>Helicobacteraceae</taxon>
        <taxon>Helicobacter</taxon>
    </lineage>
</organism>